<organism evidence="1 2">
    <name type="scientific">Synechococcus phage S-SRM01</name>
    <dbReference type="NCBI Taxonomy" id="2781608"/>
    <lineage>
        <taxon>Viruses</taxon>
        <taxon>Duplodnaviria</taxon>
        <taxon>Heunggongvirae</taxon>
        <taxon>Uroviricota</taxon>
        <taxon>Caudoviricetes</taxon>
        <taxon>Pantevenvirales</taxon>
        <taxon>Kyanoviridae</taxon>
        <taxon>Serangoonvirus</taxon>
        <taxon>Serangoonvirus essarone</taxon>
    </lineage>
</organism>
<dbReference type="GeneID" id="77946268"/>
<dbReference type="Proteomes" id="UP000664915">
    <property type="component" value="Segment"/>
</dbReference>
<protein>
    <submittedName>
        <fullName evidence="1">Uncharacterized protein</fullName>
    </submittedName>
</protein>
<evidence type="ECO:0000313" key="1">
    <source>
        <dbReference type="EMBL" id="QPX48063.1"/>
    </source>
</evidence>
<name>A0A879R1J0_9CAUD</name>
<proteinExistence type="predicted"/>
<accession>A0A879R1J0</accession>
<dbReference type="KEGG" id="vg:77946268"/>
<dbReference type="EMBL" id="MW015081">
    <property type="protein sequence ID" value="QPX48063.1"/>
    <property type="molecule type" value="Genomic_DNA"/>
</dbReference>
<sequence length="75" mass="8633">MTNEQILKLAKSCGFDTFVGEKDDGTNSDYWECWERQLLKFAALIYTEGFKVGYDEGWESSNVSTKMNTWSSDDD</sequence>
<keyword evidence="2" id="KW-1185">Reference proteome</keyword>
<evidence type="ECO:0000313" key="2">
    <source>
        <dbReference type="Proteomes" id="UP000664915"/>
    </source>
</evidence>
<dbReference type="RefSeq" id="YP_010670073.1">
    <property type="nucleotide sequence ID" value="NC_070963.1"/>
</dbReference>
<reference evidence="1" key="1">
    <citation type="submission" date="2020-09" db="EMBL/GenBank/DDBJ databases">
        <authorList>
            <person name="Zhang D."/>
            <person name="Hatherill J.R."/>
            <person name="Ramirez J.F."/>
            <person name="Edinger B."/>
            <person name="Balarin R."/>
            <person name="Sullivan A."/>
            <person name="Humpal K.M."/>
            <person name="Guseva A."/>
            <person name="Butela K.A."/>
            <person name="Garlena R.A."/>
            <person name="Russell D.A."/>
            <person name="Pope W.H."/>
            <person name="Jacobs-Sera D."/>
            <person name="Hatfull G.F."/>
        </authorList>
    </citation>
    <scope>NUCLEOTIDE SEQUENCE</scope>
</reference>